<dbReference type="AlphaFoldDB" id="A0A268RV56"/>
<evidence type="ECO:0000313" key="3">
    <source>
        <dbReference type="EMBL" id="PAF24139.1"/>
    </source>
</evidence>
<dbReference type="SUPFAM" id="SSF46767">
    <property type="entry name" value="Methylated DNA-protein cysteine methyltransferase, C-terminal domain"/>
    <property type="match status" value="1"/>
</dbReference>
<dbReference type="GO" id="GO:0006281">
    <property type="term" value="P:DNA repair"/>
    <property type="evidence" value="ECO:0007669"/>
    <property type="project" value="InterPro"/>
</dbReference>
<reference evidence="3 4" key="1">
    <citation type="submission" date="2017-07" db="EMBL/GenBank/DDBJ databases">
        <title>Isolation and whole genome analysis of endospore-forming bacteria from heroin.</title>
        <authorList>
            <person name="Kalinowski J."/>
            <person name="Ahrens B."/>
            <person name="Al-Dilaimi A."/>
            <person name="Winkler A."/>
            <person name="Wibberg D."/>
            <person name="Schleenbecker U."/>
            <person name="Ruckert C."/>
            <person name="Wolfel R."/>
            <person name="Grass G."/>
        </authorList>
    </citation>
    <scope>NUCLEOTIDE SEQUENCE [LARGE SCALE GENOMIC DNA]</scope>
    <source>
        <strain evidence="3 4">7523-2</strain>
    </source>
</reference>
<evidence type="ECO:0000256" key="1">
    <source>
        <dbReference type="ARBA" id="ARBA00022763"/>
    </source>
</evidence>
<dbReference type="RefSeq" id="WP_094428390.1">
    <property type="nucleotide sequence ID" value="NZ_CP019985.1"/>
</dbReference>
<keyword evidence="3" id="KW-0489">Methyltransferase</keyword>
<feature type="domain" description="Methylated-DNA-[protein]-cysteine S-methyltransferase DNA binding" evidence="2">
    <location>
        <begin position="5"/>
        <end position="81"/>
    </location>
</feature>
<dbReference type="GO" id="GO:0008168">
    <property type="term" value="F:methyltransferase activity"/>
    <property type="evidence" value="ECO:0007669"/>
    <property type="project" value="UniProtKB-KW"/>
</dbReference>
<name>A0A268RV56_SHOCL</name>
<dbReference type="InterPro" id="IPR052520">
    <property type="entry name" value="ATL_DNA_repair"/>
</dbReference>
<keyword evidence="3" id="KW-0808">Transferase</keyword>
<dbReference type="PANTHER" id="PTHR42942">
    <property type="entry name" value="6-O-METHYLGUANINE DNA METHYLTRANSFERASE"/>
    <property type="match status" value="1"/>
</dbReference>
<accession>A0A268RV56</accession>
<dbReference type="Gene3D" id="1.10.10.10">
    <property type="entry name" value="Winged helix-like DNA-binding domain superfamily/Winged helix DNA-binding domain"/>
    <property type="match status" value="1"/>
</dbReference>
<dbReference type="Pfam" id="PF01035">
    <property type="entry name" value="DNA_binding_1"/>
    <property type="match status" value="1"/>
</dbReference>
<organism evidence="3 4">
    <name type="scientific">Shouchella clausii</name>
    <name type="common">Alkalihalobacillus clausii</name>
    <dbReference type="NCBI Taxonomy" id="79880"/>
    <lineage>
        <taxon>Bacteria</taxon>
        <taxon>Bacillati</taxon>
        <taxon>Bacillota</taxon>
        <taxon>Bacilli</taxon>
        <taxon>Bacillales</taxon>
        <taxon>Bacillaceae</taxon>
        <taxon>Shouchella</taxon>
    </lineage>
</organism>
<dbReference type="GO" id="GO:0032259">
    <property type="term" value="P:methylation"/>
    <property type="evidence" value="ECO:0007669"/>
    <property type="project" value="UniProtKB-KW"/>
</dbReference>
<dbReference type="NCBIfam" id="TIGR00589">
    <property type="entry name" value="ogt"/>
    <property type="match status" value="1"/>
</dbReference>
<dbReference type="Proteomes" id="UP000216133">
    <property type="component" value="Unassembled WGS sequence"/>
</dbReference>
<keyword evidence="1" id="KW-0227">DNA damage</keyword>
<dbReference type="EMBL" id="NPBS01000123">
    <property type="protein sequence ID" value="PAF24139.1"/>
    <property type="molecule type" value="Genomic_DNA"/>
</dbReference>
<dbReference type="InterPro" id="IPR014048">
    <property type="entry name" value="MethylDNA_cys_MeTrfase_DNA-bd"/>
</dbReference>
<gene>
    <name evidence="3" type="ORF">CHH61_20150</name>
</gene>
<dbReference type="PANTHER" id="PTHR42942:SF1">
    <property type="entry name" value="ALKYLTRANSFERASE-LIKE PROTEIN 1"/>
    <property type="match status" value="1"/>
</dbReference>
<dbReference type="GeneID" id="86925873"/>
<protein>
    <submittedName>
        <fullName evidence="3">Cysteine methyltransferase</fullName>
    </submittedName>
</protein>
<proteinExistence type="predicted"/>
<evidence type="ECO:0000313" key="4">
    <source>
        <dbReference type="Proteomes" id="UP000216133"/>
    </source>
</evidence>
<dbReference type="CDD" id="cd06445">
    <property type="entry name" value="ATase"/>
    <property type="match status" value="1"/>
</dbReference>
<dbReference type="InterPro" id="IPR036388">
    <property type="entry name" value="WH-like_DNA-bd_sf"/>
</dbReference>
<comment type="caution">
    <text evidence="3">The sequence shown here is derived from an EMBL/GenBank/DDBJ whole genome shotgun (WGS) entry which is preliminary data.</text>
</comment>
<evidence type="ECO:0000259" key="2">
    <source>
        <dbReference type="Pfam" id="PF01035"/>
    </source>
</evidence>
<dbReference type="InterPro" id="IPR036217">
    <property type="entry name" value="MethylDNA_cys_MeTrfase_DNAb"/>
</dbReference>
<sequence>MMDAFFEHVYTAVRRIPRGEVASYGQIARYLHAPRHARVVGWAMRQSPPDVPAHRVVKQNGELASGLLFNGKTQKERLLEEGVTFSQAGRVKMELHSWTACPL</sequence>